<dbReference type="Proteomes" id="UP000054047">
    <property type="component" value="Unassembled WGS sequence"/>
</dbReference>
<name>A0A0C2BTL2_9BILA</name>
<gene>
    <name evidence="2" type="ORF">ANCDUO_22690</name>
</gene>
<proteinExistence type="predicted"/>
<dbReference type="AlphaFoldDB" id="A0A0C2BTL2"/>
<evidence type="ECO:0000256" key="1">
    <source>
        <dbReference type="SAM" id="Phobius"/>
    </source>
</evidence>
<sequence>MYYKYIRVNASVVDGFDERVTYHTVNTILGIICTAINVVLLAIFLIYRPFRTRYVVSNVAHLCFVVPFLSGMFVTVSVVFALFTAIYYSHPTHYHCGRKATFGEGFSTFLYISNIFCNVFATMLNAAAYVKARTMTKNV</sequence>
<accession>A0A0C2BTL2</accession>
<evidence type="ECO:0000313" key="3">
    <source>
        <dbReference type="Proteomes" id="UP000054047"/>
    </source>
</evidence>
<feature type="transmembrane region" description="Helical" evidence="1">
    <location>
        <begin position="108"/>
        <end position="130"/>
    </location>
</feature>
<feature type="transmembrane region" description="Helical" evidence="1">
    <location>
        <begin position="28"/>
        <end position="47"/>
    </location>
</feature>
<feature type="transmembrane region" description="Helical" evidence="1">
    <location>
        <begin position="59"/>
        <end position="88"/>
    </location>
</feature>
<keyword evidence="3" id="KW-1185">Reference proteome</keyword>
<organism evidence="2 3">
    <name type="scientific">Ancylostoma duodenale</name>
    <dbReference type="NCBI Taxonomy" id="51022"/>
    <lineage>
        <taxon>Eukaryota</taxon>
        <taxon>Metazoa</taxon>
        <taxon>Ecdysozoa</taxon>
        <taxon>Nematoda</taxon>
        <taxon>Chromadorea</taxon>
        <taxon>Rhabditida</taxon>
        <taxon>Rhabditina</taxon>
        <taxon>Rhabditomorpha</taxon>
        <taxon>Strongyloidea</taxon>
        <taxon>Ancylostomatidae</taxon>
        <taxon>Ancylostomatinae</taxon>
        <taxon>Ancylostoma</taxon>
    </lineage>
</organism>
<keyword evidence="1" id="KW-1133">Transmembrane helix</keyword>
<dbReference type="OrthoDB" id="5835830at2759"/>
<keyword evidence="1" id="KW-0472">Membrane</keyword>
<dbReference type="EMBL" id="KN767974">
    <property type="protein sequence ID" value="KIH47253.1"/>
    <property type="molecule type" value="Genomic_DNA"/>
</dbReference>
<evidence type="ECO:0000313" key="2">
    <source>
        <dbReference type="EMBL" id="KIH47253.1"/>
    </source>
</evidence>
<protein>
    <submittedName>
        <fullName evidence="2">Uncharacterized protein</fullName>
    </submittedName>
</protein>
<reference evidence="2 3" key="1">
    <citation type="submission" date="2013-12" db="EMBL/GenBank/DDBJ databases">
        <title>Draft genome of the parsitic nematode Ancylostoma duodenale.</title>
        <authorList>
            <person name="Mitreva M."/>
        </authorList>
    </citation>
    <scope>NUCLEOTIDE SEQUENCE [LARGE SCALE GENOMIC DNA]</scope>
    <source>
        <strain evidence="2 3">Zhejiang</strain>
    </source>
</reference>
<keyword evidence="1" id="KW-0812">Transmembrane</keyword>